<keyword evidence="3" id="KW-1185">Reference proteome</keyword>
<evidence type="ECO:0000313" key="2">
    <source>
        <dbReference type="EMBL" id="AUF82653.1"/>
    </source>
</evidence>
<protein>
    <submittedName>
        <fullName evidence="2">Uncharacterized protein</fullName>
    </submittedName>
</protein>
<dbReference type="Proteomes" id="UP000244773">
    <property type="component" value="Segment"/>
</dbReference>
<dbReference type="EMBL" id="KY322437">
    <property type="protein sequence ID" value="AUF82653.1"/>
    <property type="molecule type" value="Genomic_DNA"/>
</dbReference>
<feature type="coiled-coil region" evidence="1">
    <location>
        <begin position="3"/>
        <end position="30"/>
    </location>
</feature>
<reference evidence="2" key="1">
    <citation type="journal article" date="2018" name="Virology">
        <title>A giant virus infecting green algae encodes key fermentation genes.</title>
        <authorList>
            <person name="Schvarcz C.R."/>
            <person name="Steward G.F."/>
        </authorList>
    </citation>
    <scope>NUCLEOTIDE SEQUENCE [LARGE SCALE GENOMIC DNA]</scope>
</reference>
<evidence type="ECO:0000313" key="3">
    <source>
        <dbReference type="Proteomes" id="UP000244773"/>
    </source>
</evidence>
<evidence type="ECO:0000256" key="1">
    <source>
        <dbReference type="SAM" id="Coils"/>
    </source>
</evidence>
<sequence length="127" mass="15100">MDDSNTEARLRSLEETVVKLSEENNALRYAFLQRQTKHDAEITSLKTCIDARLRLAEEHVTKILRIQELFQLTHERLLEDIRLINLMITSLSKEHINQYKDIEKIRLEIEELHNKIRIAFSRGIARY</sequence>
<accession>A0A2P0VP23</accession>
<organism evidence="2">
    <name type="scientific">Tetraselmis virus 1</name>
    <dbReference type="NCBI Taxonomy" id="2060617"/>
    <lineage>
        <taxon>Viruses</taxon>
        <taxon>Varidnaviria</taxon>
        <taxon>Bamfordvirae</taxon>
        <taxon>Nucleocytoviricota</taxon>
        <taxon>Megaviricetes</taxon>
        <taxon>Imitervirales</taxon>
        <taxon>Allomimiviridae</taxon>
        <taxon>Oceanusvirus</taxon>
        <taxon>Oceanusvirus kaneohense</taxon>
    </lineage>
</organism>
<keyword evidence="1" id="KW-0175">Coiled coil</keyword>
<name>A0A2P0VP23_9VIRU</name>
<proteinExistence type="predicted"/>
<gene>
    <name evidence="2" type="ORF">TetV_571</name>
</gene>